<feature type="domain" description="DinB-like" evidence="1">
    <location>
        <begin position="14"/>
        <end position="146"/>
    </location>
</feature>
<dbReference type="InterPro" id="IPR024775">
    <property type="entry name" value="DinB-like"/>
</dbReference>
<proteinExistence type="predicted"/>
<gene>
    <name evidence="2" type="ORF">K0U00_07705</name>
</gene>
<dbReference type="Proteomes" id="UP001519887">
    <property type="component" value="Unassembled WGS sequence"/>
</dbReference>
<comment type="caution">
    <text evidence="2">The sequence shown here is derived from an EMBL/GenBank/DDBJ whole genome shotgun (WGS) entry which is preliminary data.</text>
</comment>
<dbReference type="Gene3D" id="1.20.120.450">
    <property type="entry name" value="dinb family like domain"/>
    <property type="match status" value="1"/>
</dbReference>
<name>A0ABS7BZC2_9BACL</name>
<accession>A0ABS7BZC2</accession>
<reference evidence="2 3" key="1">
    <citation type="submission" date="2021-07" db="EMBL/GenBank/DDBJ databases">
        <title>Paenibacillus radiodurans sp. nov., isolated from the southeastern edge of Tengger Desert.</title>
        <authorList>
            <person name="Zhang G."/>
        </authorList>
    </citation>
    <scope>NUCLEOTIDE SEQUENCE [LARGE SCALE GENOMIC DNA]</scope>
    <source>
        <strain evidence="2 3">CCM 7311</strain>
    </source>
</reference>
<evidence type="ECO:0000259" key="1">
    <source>
        <dbReference type="Pfam" id="PF12867"/>
    </source>
</evidence>
<dbReference type="InterPro" id="IPR034660">
    <property type="entry name" value="DinB/YfiT-like"/>
</dbReference>
<dbReference type="EMBL" id="JAHZIK010000132">
    <property type="protein sequence ID" value="MBW7453920.1"/>
    <property type="molecule type" value="Genomic_DNA"/>
</dbReference>
<organism evidence="2 3">
    <name type="scientific">Paenibacillus sepulcri</name>
    <dbReference type="NCBI Taxonomy" id="359917"/>
    <lineage>
        <taxon>Bacteria</taxon>
        <taxon>Bacillati</taxon>
        <taxon>Bacillota</taxon>
        <taxon>Bacilli</taxon>
        <taxon>Bacillales</taxon>
        <taxon>Paenibacillaceae</taxon>
        <taxon>Paenibacillus</taxon>
    </lineage>
</organism>
<dbReference type="Pfam" id="PF12867">
    <property type="entry name" value="DinB_2"/>
    <property type="match status" value="1"/>
</dbReference>
<protein>
    <submittedName>
        <fullName evidence="2">DinB family protein</fullName>
    </submittedName>
</protein>
<sequence>MTQSILHTGKILRQLVIGQVQGIPEELFDVQPEGFNNTIRWNAGHIVYWMDTYSTLGLGAASQIPESIKILFNSGTQPSDWTLSPPSKEELIDHLSVQLHRISEISPGELDELLKPPFEMGPFRFETAGELYNFAFFHEAIHLGTISSQLKVIQHMQS</sequence>
<dbReference type="SUPFAM" id="SSF109854">
    <property type="entry name" value="DinB/YfiT-like putative metalloenzymes"/>
    <property type="match status" value="1"/>
</dbReference>
<evidence type="ECO:0000313" key="2">
    <source>
        <dbReference type="EMBL" id="MBW7453920.1"/>
    </source>
</evidence>
<dbReference type="RefSeq" id="WP_210040785.1">
    <property type="nucleotide sequence ID" value="NZ_JBHLVU010000021.1"/>
</dbReference>
<keyword evidence="3" id="KW-1185">Reference proteome</keyword>
<evidence type="ECO:0000313" key="3">
    <source>
        <dbReference type="Proteomes" id="UP001519887"/>
    </source>
</evidence>